<evidence type="ECO:0000313" key="3">
    <source>
        <dbReference type="EMBL" id="RSM17885.1"/>
    </source>
</evidence>
<accession>A0A428UUC0</accession>
<name>A0A428UUC0_9HYPO</name>
<reference evidence="3 4" key="1">
    <citation type="submission" date="2017-06" db="EMBL/GenBank/DDBJ databases">
        <title>Cmopartive genomic analysis of Ambrosia Fusariam Clade fungi.</title>
        <authorList>
            <person name="Stajich J.E."/>
            <person name="Carrillo J."/>
            <person name="Kijimoto T."/>
            <person name="Eskalen A."/>
            <person name="O'Donnell K."/>
            <person name="Kasson M."/>
        </authorList>
    </citation>
    <scope>NUCLEOTIDE SEQUENCE [LARGE SCALE GENOMIC DNA]</scope>
    <source>
        <strain evidence="3 4">NRRL 20438</strain>
    </source>
</reference>
<dbReference type="CDD" id="cd00067">
    <property type="entry name" value="GAL4"/>
    <property type="match status" value="1"/>
</dbReference>
<dbReference type="AlphaFoldDB" id="A0A428UUC0"/>
<evidence type="ECO:0000256" key="2">
    <source>
        <dbReference type="SAM" id="MobiDB-lite"/>
    </source>
</evidence>
<organism evidence="3 4">
    <name type="scientific">Fusarium ambrosium</name>
    <dbReference type="NCBI Taxonomy" id="131363"/>
    <lineage>
        <taxon>Eukaryota</taxon>
        <taxon>Fungi</taxon>
        <taxon>Dikarya</taxon>
        <taxon>Ascomycota</taxon>
        <taxon>Pezizomycotina</taxon>
        <taxon>Sordariomycetes</taxon>
        <taxon>Hypocreomycetidae</taxon>
        <taxon>Hypocreales</taxon>
        <taxon>Nectriaceae</taxon>
        <taxon>Fusarium</taxon>
        <taxon>Fusarium solani species complex</taxon>
    </lineage>
</organism>
<dbReference type="Proteomes" id="UP000288429">
    <property type="component" value="Unassembled WGS sequence"/>
</dbReference>
<protein>
    <recommendedName>
        <fullName evidence="5">Zn(2)-C6 fungal-type domain-containing protein</fullName>
    </recommendedName>
</protein>
<comment type="caution">
    <text evidence="3">The sequence shown here is derived from an EMBL/GenBank/DDBJ whole genome shotgun (WGS) entry which is preliminary data.</text>
</comment>
<gene>
    <name evidence="3" type="ORF">CDV31_003311</name>
</gene>
<sequence>MFITGDDHPMLTAPTHNKSLDRIMATARARKQSQACVQCKRSKKRCDGYVLNAVQRAPAGSTSMPWVLNGTFKKTLQPCTYCRRTLKECSFNSTWAASADHDITSPAANVPLRLHGVSRAGLTPGTRPSSDTSNSSTISSRSQTYELARQRPPAHILRRLATPPSPFSTESSLASSSSNQPLVQSLLQIYHDVMENNLACWVTDSTCPYMTSDMYKPPVLGDANRNDSPSPEWGTSWSNRMYQCILRLDRAAQPTMIHLTPIENRAASRALELAIMSFSSQWQGGQRMESFPSASPSHFDSPAERLALGLEQSLRDLLWKQARTALQEVSELECFRVIYAEFIFGLTQRPWTDDDFTSTIRISSVSSQPDTLESEIARIFSQENSSVYLDRAVRKAHALKYRFDTSEAGLFQESEPKFSPQDRQGIGFLYWLLVMHDTVCSPMNERPVVLADEDCMMDALKQHLPAQGSSGALQVNYRWKLDMFLHDDPDSPQVPRWPCSYATAAKAIIKSTPIKILLYRYVFYLQNAIKNNESKRSVENCLQGAVSVCRYWDMIYSPFFSDLVRNYGSVPPRLKSWFVCIHVAWNLGMLLLADLIELIDDKGMSNKTAAQARRSIDFVARIRMNGALELAELARADTASEEALPGYHFAVQESPLLTEPCTAIFIRGFMKASLYYLSLAADLWGQEGAHHRDFNKHQGMKDSLMRLDACLRALWCLGRKSGLARRVTGLMLREYYRLQESLVEANSP</sequence>
<dbReference type="EMBL" id="NIZV01000028">
    <property type="protein sequence ID" value="RSM17885.1"/>
    <property type="molecule type" value="Genomic_DNA"/>
</dbReference>
<dbReference type="InterPro" id="IPR036864">
    <property type="entry name" value="Zn2-C6_fun-type_DNA-bd_sf"/>
</dbReference>
<proteinExistence type="predicted"/>
<keyword evidence="1" id="KW-0539">Nucleus</keyword>
<feature type="region of interest" description="Disordered" evidence="2">
    <location>
        <begin position="118"/>
        <end position="176"/>
    </location>
</feature>
<dbReference type="GO" id="GO:0000981">
    <property type="term" value="F:DNA-binding transcription factor activity, RNA polymerase II-specific"/>
    <property type="evidence" value="ECO:0007669"/>
    <property type="project" value="InterPro"/>
</dbReference>
<feature type="compositionally biased region" description="Low complexity" evidence="2">
    <location>
        <begin position="129"/>
        <end position="144"/>
    </location>
</feature>
<evidence type="ECO:0008006" key="5">
    <source>
        <dbReference type="Google" id="ProtNLM"/>
    </source>
</evidence>
<dbReference type="GO" id="GO:0008270">
    <property type="term" value="F:zinc ion binding"/>
    <property type="evidence" value="ECO:0007669"/>
    <property type="project" value="InterPro"/>
</dbReference>
<dbReference type="InterPro" id="IPR001138">
    <property type="entry name" value="Zn2Cys6_DnaBD"/>
</dbReference>
<evidence type="ECO:0000313" key="4">
    <source>
        <dbReference type="Proteomes" id="UP000288429"/>
    </source>
</evidence>
<evidence type="ECO:0000256" key="1">
    <source>
        <dbReference type="ARBA" id="ARBA00023242"/>
    </source>
</evidence>
<keyword evidence="4" id="KW-1185">Reference proteome</keyword>
<dbReference type="Gene3D" id="4.10.240.10">
    <property type="entry name" value="Zn(2)-C6 fungal-type DNA-binding domain"/>
    <property type="match status" value="1"/>
</dbReference>
<feature type="compositionally biased region" description="Low complexity" evidence="2">
    <location>
        <begin position="167"/>
        <end position="176"/>
    </location>
</feature>